<dbReference type="Proteomes" id="UP000007844">
    <property type="component" value="Chromosome"/>
</dbReference>
<evidence type="ECO:0000256" key="1">
    <source>
        <dbReference type="SAM" id="Phobius"/>
    </source>
</evidence>
<dbReference type="AlphaFoldDB" id="F3Z113"/>
<sequence length="155" mass="17274">MSAVVFWVAFGMLGVWIQFFAPGLDALAPGLVVSLQREHWTRTFWLLLAWILVQEGVGSMAFGGVVMLYGLLVGGFILGCRLFDEANPLFMLILGLGYSLLLIVSQYILAGLQDVLLPSRPLLHVFLAQSLYFVAAWFIAHSLYGRKVVRRVRSL</sequence>
<reference evidence="2 3" key="1">
    <citation type="journal article" date="2011" name="J. Bacteriol.">
        <title>Genome sequence of the mercury-methylating and pleomorphic Desulfovibrio africanus Strain Walvis Bay.</title>
        <authorList>
            <person name="Brown S.D."/>
            <person name="Wall J.D."/>
            <person name="Kucken A.M."/>
            <person name="Gilmour C.C."/>
            <person name="Podar M."/>
            <person name="Brandt C.C."/>
            <person name="Teshima H."/>
            <person name="Detter J.C."/>
            <person name="Han C.S."/>
            <person name="Land M.L."/>
            <person name="Lucas S."/>
            <person name="Han J."/>
            <person name="Pennacchio L."/>
            <person name="Nolan M."/>
            <person name="Pitluck S."/>
            <person name="Woyke T."/>
            <person name="Goodwin L."/>
            <person name="Palumbo A.V."/>
            <person name="Elias D.A."/>
        </authorList>
    </citation>
    <scope>NUCLEOTIDE SEQUENCE [LARGE SCALE GENOMIC DNA]</scope>
    <source>
        <strain evidence="2 3">Walvis Bay</strain>
    </source>
</reference>
<evidence type="ECO:0008006" key="4">
    <source>
        <dbReference type="Google" id="ProtNLM"/>
    </source>
</evidence>
<dbReference type="RefSeq" id="WP_005989070.1">
    <property type="nucleotide sequence ID" value="NC_016629.1"/>
</dbReference>
<accession>F3Z113</accession>
<keyword evidence="3" id="KW-1185">Reference proteome</keyword>
<dbReference type="EMBL" id="CP003221">
    <property type="protein sequence ID" value="EGJ49911.1"/>
    <property type="molecule type" value="Genomic_DNA"/>
</dbReference>
<evidence type="ECO:0000313" key="3">
    <source>
        <dbReference type="Proteomes" id="UP000007844"/>
    </source>
</evidence>
<keyword evidence="1" id="KW-1133">Transmembrane helix</keyword>
<keyword evidence="1" id="KW-0812">Transmembrane</keyword>
<organism evidence="2 3">
    <name type="scientific">Desulfocurvibacter africanus subsp. africanus str. Walvis Bay</name>
    <dbReference type="NCBI Taxonomy" id="690850"/>
    <lineage>
        <taxon>Bacteria</taxon>
        <taxon>Pseudomonadati</taxon>
        <taxon>Thermodesulfobacteriota</taxon>
        <taxon>Desulfovibrionia</taxon>
        <taxon>Desulfovibrionales</taxon>
        <taxon>Desulfovibrionaceae</taxon>
        <taxon>Desulfocurvibacter</taxon>
    </lineage>
</organism>
<gene>
    <name evidence="2" type="ORF">Desaf_1575</name>
</gene>
<name>F3Z113_DESAF</name>
<evidence type="ECO:0000313" key="2">
    <source>
        <dbReference type="EMBL" id="EGJ49911.1"/>
    </source>
</evidence>
<feature type="transmembrane region" description="Helical" evidence="1">
    <location>
        <begin position="122"/>
        <end position="144"/>
    </location>
</feature>
<dbReference type="STRING" id="690850.Desaf_1575"/>
<dbReference type="HOGENOM" id="CLU_134930_0_0_7"/>
<feature type="transmembrane region" description="Helical" evidence="1">
    <location>
        <begin position="89"/>
        <end position="110"/>
    </location>
</feature>
<feature type="transmembrane region" description="Helical" evidence="1">
    <location>
        <begin position="44"/>
        <end position="77"/>
    </location>
</feature>
<dbReference type="eggNOG" id="ENOG50343K2">
    <property type="taxonomic scope" value="Bacteria"/>
</dbReference>
<dbReference type="KEGG" id="daf:Desaf_1575"/>
<keyword evidence="1" id="KW-0472">Membrane</keyword>
<protein>
    <recommendedName>
        <fullName evidence="4">Rod shape-determining protein MreD</fullName>
    </recommendedName>
</protein>
<proteinExistence type="predicted"/>